<dbReference type="PANTHER" id="PTHR18964:SF146">
    <property type="entry name" value="POLYPHOSPHATE GLUCOKINASE"/>
    <property type="match status" value="1"/>
</dbReference>
<evidence type="ECO:0000313" key="2">
    <source>
        <dbReference type="EMBL" id="WUM20531.1"/>
    </source>
</evidence>
<keyword evidence="3" id="KW-1185">Reference proteome</keyword>
<dbReference type="Pfam" id="PF00480">
    <property type="entry name" value="ROK"/>
    <property type="match status" value="1"/>
</dbReference>
<dbReference type="InterPro" id="IPR043129">
    <property type="entry name" value="ATPase_NBD"/>
</dbReference>
<evidence type="ECO:0000313" key="3">
    <source>
        <dbReference type="Proteomes" id="UP001432128"/>
    </source>
</evidence>
<evidence type="ECO:0000256" key="1">
    <source>
        <dbReference type="ARBA" id="ARBA00006479"/>
    </source>
</evidence>
<dbReference type="EMBL" id="CP108021">
    <property type="protein sequence ID" value="WUM20531.1"/>
    <property type="molecule type" value="Genomic_DNA"/>
</dbReference>
<dbReference type="NCBIfam" id="NF045942">
    <property type="entry name" value="PolPhglucPhase"/>
    <property type="match status" value="1"/>
</dbReference>
<dbReference type="PANTHER" id="PTHR18964">
    <property type="entry name" value="ROK (REPRESSOR, ORF, KINASE) FAMILY"/>
    <property type="match status" value="1"/>
</dbReference>
<organism evidence="2 3">
    <name type="scientific">Williamsia herbipolensis</name>
    <dbReference type="NCBI Taxonomy" id="1603258"/>
    <lineage>
        <taxon>Bacteria</taxon>
        <taxon>Bacillati</taxon>
        <taxon>Actinomycetota</taxon>
        <taxon>Actinomycetes</taxon>
        <taxon>Mycobacteriales</taxon>
        <taxon>Nocardiaceae</taxon>
        <taxon>Williamsia</taxon>
    </lineage>
</organism>
<dbReference type="InterPro" id="IPR000600">
    <property type="entry name" value="ROK"/>
</dbReference>
<accession>A0AAU4K380</accession>
<reference evidence="2 3" key="1">
    <citation type="submission" date="2022-10" db="EMBL/GenBank/DDBJ databases">
        <title>The complete genomes of actinobacterial strains from the NBC collection.</title>
        <authorList>
            <person name="Joergensen T.S."/>
            <person name="Alvarez Arevalo M."/>
            <person name="Sterndorff E.B."/>
            <person name="Faurdal D."/>
            <person name="Vuksanovic O."/>
            <person name="Mourched A.-S."/>
            <person name="Charusanti P."/>
            <person name="Shaw S."/>
            <person name="Blin K."/>
            <person name="Weber T."/>
        </authorList>
    </citation>
    <scope>NUCLEOTIDE SEQUENCE [LARGE SCALE GENOMIC DNA]</scope>
    <source>
        <strain evidence="2 3">NBC_00319</strain>
    </source>
</reference>
<proteinExistence type="inferred from homology"/>
<dbReference type="Gene3D" id="3.30.420.40">
    <property type="match status" value="2"/>
</dbReference>
<dbReference type="RefSeq" id="WP_328857814.1">
    <property type="nucleotide sequence ID" value="NZ_CP108021.1"/>
</dbReference>
<comment type="similarity">
    <text evidence="1">Belongs to the ROK (NagC/XylR) family.</text>
</comment>
<dbReference type="AlphaFoldDB" id="A0AAU4K380"/>
<sequence>MSDATPATDPAAPLGADVPRDGSGGLAFGVDVGGSGIKGGIVDLSTGELVGERFKVLTPQPSTPAAVADGIHQVTDHFAWTGPVGVTLPSVVSGGVVRSAANIDKSWIGTDPYPLLAGALGDRDFSVLNDADAAGMAEDAFGAGKDAAGMVMLLTFGTGIGSAILFHGKLVPNTELGHMEVGGVEAEHQASSKVKEDKDMSYEKWAGHVSKVLTAYENLFWPDLFVAGGGISRKAHKWVPHLTNRTPVVPATLLNTAGIVGAAMAVSAHLRP</sequence>
<dbReference type="CDD" id="cd24058">
    <property type="entry name" value="ASKHA_NBD_ROK_PPGK"/>
    <property type="match status" value="1"/>
</dbReference>
<dbReference type="Proteomes" id="UP001432128">
    <property type="component" value="Chromosome"/>
</dbReference>
<dbReference type="SUPFAM" id="SSF53067">
    <property type="entry name" value="Actin-like ATPase domain"/>
    <property type="match status" value="1"/>
</dbReference>
<gene>
    <name evidence="2" type="ORF">OG579_01395</name>
</gene>
<name>A0AAU4K380_9NOCA</name>
<dbReference type="KEGG" id="whr:OG579_01395"/>
<protein>
    <submittedName>
        <fullName evidence="2">ROK family protein</fullName>
    </submittedName>
</protein>